<dbReference type="RefSeq" id="WP_310256027.1">
    <property type="nucleotide sequence ID" value="NZ_JAVDWA010000001.1"/>
</dbReference>
<reference evidence="5 6" key="1">
    <citation type="submission" date="2023-07" db="EMBL/GenBank/DDBJ databases">
        <title>Sorghum-associated microbial communities from plants grown in Nebraska, USA.</title>
        <authorList>
            <person name="Schachtman D."/>
        </authorList>
    </citation>
    <scope>NUCLEOTIDE SEQUENCE [LARGE SCALE GENOMIC DNA]</scope>
    <source>
        <strain evidence="5 6">BE211</strain>
    </source>
</reference>
<evidence type="ECO:0000256" key="1">
    <source>
        <dbReference type="ARBA" id="ARBA00023015"/>
    </source>
</evidence>
<keyword evidence="3" id="KW-0804">Transcription</keyword>
<dbReference type="InterPro" id="IPR009057">
    <property type="entry name" value="Homeodomain-like_sf"/>
</dbReference>
<dbReference type="SMART" id="SM00342">
    <property type="entry name" value="HTH_ARAC"/>
    <property type="match status" value="1"/>
</dbReference>
<keyword evidence="6" id="KW-1185">Reference proteome</keyword>
<evidence type="ECO:0000256" key="3">
    <source>
        <dbReference type="ARBA" id="ARBA00023163"/>
    </source>
</evidence>
<dbReference type="PANTHER" id="PTHR43280">
    <property type="entry name" value="ARAC-FAMILY TRANSCRIPTIONAL REGULATOR"/>
    <property type="match status" value="1"/>
</dbReference>
<dbReference type="PANTHER" id="PTHR43280:SF28">
    <property type="entry name" value="HTH-TYPE TRANSCRIPTIONAL ACTIVATOR RHAS"/>
    <property type="match status" value="1"/>
</dbReference>
<evidence type="ECO:0000259" key="4">
    <source>
        <dbReference type="PROSITE" id="PS01124"/>
    </source>
</evidence>
<evidence type="ECO:0000313" key="5">
    <source>
        <dbReference type="EMBL" id="MDR7071453.1"/>
    </source>
</evidence>
<protein>
    <submittedName>
        <fullName evidence="5">AraC-like DNA-binding protein</fullName>
    </submittedName>
</protein>
<keyword evidence="1" id="KW-0805">Transcription regulation</keyword>
<dbReference type="Gene3D" id="1.10.10.60">
    <property type="entry name" value="Homeodomain-like"/>
    <property type="match status" value="2"/>
</dbReference>
<evidence type="ECO:0000313" key="6">
    <source>
        <dbReference type="Proteomes" id="UP001258181"/>
    </source>
</evidence>
<name>A0ABU1TW73_9BACL</name>
<dbReference type="Proteomes" id="UP001258181">
    <property type="component" value="Unassembled WGS sequence"/>
</dbReference>
<sequence length="280" mass="32057">MRSLNLKLQNSKLMITQLPPQSSDPIEHDHGDDYQISIPLSGTPFIDLNQKTNLLSPTLRTITSPGEKHLHFTADTESKILLINLNKHFVDEVVSSKFKNEITDIVFNRVETGSSEKFIKIADELIRKSLLLPEDDITIAELEWQLAETLLTLQTSSYSDKWKKEVVLNHHPVIKNLTAYIYENSALPISLEDLSKETNMSKYYLIRTFKEVMGITPGQFIIQVRLEKAVELLKNTNTDITTAGFQVGFGSLSTFERTFRKRFGMSISDYRKNYLLNTKK</sequence>
<dbReference type="EMBL" id="JAVDWA010000001">
    <property type="protein sequence ID" value="MDR7071453.1"/>
    <property type="molecule type" value="Genomic_DNA"/>
</dbReference>
<evidence type="ECO:0000256" key="2">
    <source>
        <dbReference type="ARBA" id="ARBA00023125"/>
    </source>
</evidence>
<gene>
    <name evidence="5" type="ORF">J2X07_000428</name>
</gene>
<dbReference type="InterPro" id="IPR018060">
    <property type="entry name" value="HTH_AraC"/>
</dbReference>
<dbReference type="SUPFAM" id="SSF46689">
    <property type="entry name" value="Homeodomain-like"/>
    <property type="match status" value="2"/>
</dbReference>
<dbReference type="Pfam" id="PF12833">
    <property type="entry name" value="HTH_18"/>
    <property type="match status" value="1"/>
</dbReference>
<accession>A0ABU1TW73</accession>
<organism evidence="5 6">
    <name type="scientific">Fictibacillus barbaricus</name>
    <dbReference type="NCBI Taxonomy" id="182136"/>
    <lineage>
        <taxon>Bacteria</taxon>
        <taxon>Bacillati</taxon>
        <taxon>Bacillota</taxon>
        <taxon>Bacilli</taxon>
        <taxon>Bacillales</taxon>
        <taxon>Fictibacillaceae</taxon>
        <taxon>Fictibacillus</taxon>
    </lineage>
</organism>
<proteinExistence type="predicted"/>
<dbReference type="PROSITE" id="PS01124">
    <property type="entry name" value="HTH_ARAC_FAMILY_2"/>
    <property type="match status" value="1"/>
</dbReference>
<comment type="caution">
    <text evidence="5">The sequence shown here is derived from an EMBL/GenBank/DDBJ whole genome shotgun (WGS) entry which is preliminary data.</text>
</comment>
<keyword evidence="2" id="KW-0238">DNA-binding</keyword>
<feature type="domain" description="HTH araC/xylS-type" evidence="4">
    <location>
        <begin position="175"/>
        <end position="273"/>
    </location>
</feature>